<evidence type="ECO:0000313" key="2">
    <source>
        <dbReference type="Proteomes" id="UP000008311"/>
    </source>
</evidence>
<feature type="non-terminal residue" evidence="1">
    <location>
        <position position="499"/>
    </location>
</feature>
<proteinExistence type="predicted"/>
<gene>
    <name evidence="1" type="ORF">RCOM_1790140</name>
</gene>
<name>B9TF66_RICCO</name>
<evidence type="ECO:0000313" key="1">
    <source>
        <dbReference type="EMBL" id="EEF25498.1"/>
    </source>
</evidence>
<accession>B9TF66</accession>
<reference evidence="2" key="1">
    <citation type="journal article" date="2010" name="Nat. Biotechnol.">
        <title>Draft genome sequence of the oilseed species Ricinus communis.</title>
        <authorList>
            <person name="Chan A.P."/>
            <person name="Crabtree J."/>
            <person name="Zhao Q."/>
            <person name="Lorenzi H."/>
            <person name="Orvis J."/>
            <person name="Puiu D."/>
            <person name="Melake-Berhan A."/>
            <person name="Jones K.M."/>
            <person name="Redman J."/>
            <person name="Chen G."/>
            <person name="Cahoon E.B."/>
            <person name="Gedil M."/>
            <person name="Stanke M."/>
            <person name="Haas B.J."/>
            <person name="Wortman J.R."/>
            <person name="Fraser-Liggett C.M."/>
            <person name="Ravel J."/>
            <person name="Rabinowicz P.D."/>
        </authorList>
    </citation>
    <scope>NUCLEOTIDE SEQUENCE [LARGE SCALE GENOMIC DNA]</scope>
    <source>
        <strain evidence="2">cv. Hale</strain>
    </source>
</reference>
<protein>
    <submittedName>
        <fullName evidence="1">Uncharacterized protein</fullName>
    </submittedName>
</protein>
<dbReference type="InParanoid" id="B9TF66"/>
<dbReference type="Proteomes" id="UP000008311">
    <property type="component" value="Unassembled WGS sequence"/>
</dbReference>
<keyword evidence="2" id="KW-1185">Reference proteome</keyword>
<feature type="non-terminal residue" evidence="1">
    <location>
        <position position="1"/>
    </location>
</feature>
<dbReference type="EMBL" id="EQ979570">
    <property type="protein sequence ID" value="EEF25498.1"/>
    <property type="molecule type" value="Genomic_DNA"/>
</dbReference>
<dbReference type="AlphaFoldDB" id="B9TF66"/>
<sequence>RTRPQLRDGVVGRARRQRHVRQRRVHRAGRCHRGAVRDEQVRYAMHLVVRVQHGFRRVVAHARAAHLVDGDAGNRPHGNRHDVLGAGRDEHPLRLFGRVELHAPFVLAVRHVEAQLRQAEAAPLVLVQRHAVVLLRQLFAERAEERDPFAGPRDLVLRLRAETVRLRGRIRPVVAHGAALVAVAAREVGVRVLAADVAEARHEDARGTAAAVVAVLETGDLREHAHARVVDEVAPQHVAVVADAVRVQRALRLQQDLQGAVRGRIQEDHLRAKAQALARLRIDDAHAGGLLRLRVDVDRFHDAVRADREQARLLRGRQRGAQRAEIRAERAAAVADVAPLARAAAVQRFRQVGHAADRHAAVLPLRLDGALEVFFQRRHLERRQVVPVGEVRQPFRRAAHADEFFHVRVPRFQVRVADRPVIAVPVAFILQEVVRAPAVRLAAPRERAAAQHVGAVPAERFHLLVRVLAVVDPVLAVGPAERAALDPALDFVFARVQHA</sequence>
<organism evidence="1 2">
    <name type="scientific">Ricinus communis</name>
    <name type="common">Castor bean</name>
    <dbReference type="NCBI Taxonomy" id="3988"/>
    <lineage>
        <taxon>Eukaryota</taxon>
        <taxon>Viridiplantae</taxon>
        <taxon>Streptophyta</taxon>
        <taxon>Embryophyta</taxon>
        <taxon>Tracheophyta</taxon>
        <taxon>Spermatophyta</taxon>
        <taxon>Magnoliopsida</taxon>
        <taxon>eudicotyledons</taxon>
        <taxon>Gunneridae</taxon>
        <taxon>Pentapetalae</taxon>
        <taxon>rosids</taxon>
        <taxon>fabids</taxon>
        <taxon>Malpighiales</taxon>
        <taxon>Euphorbiaceae</taxon>
        <taxon>Acalyphoideae</taxon>
        <taxon>Acalypheae</taxon>
        <taxon>Ricinus</taxon>
    </lineage>
</organism>